<gene>
    <name evidence="1" type="ORF">QFC21_003657</name>
</gene>
<name>A0ACC2VMK0_9TREE</name>
<evidence type="ECO:0000313" key="1">
    <source>
        <dbReference type="EMBL" id="KAJ9100613.1"/>
    </source>
</evidence>
<organism evidence="1 2">
    <name type="scientific">Naganishia friedmannii</name>
    <dbReference type="NCBI Taxonomy" id="89922"/>
    <lineage>
        <taxon>Eukaryota</taxon>
        <taxon>Fungi</taxon>
        <taxon>Dikarya</taxon>
        <taxon>Basidiomycota</taxon>
        <taxon>Agaricomycotina</taxon>
        <taxon>Tremellomycetes</taxon>
        <taxon>Filobasidiales</taxon>
        <taxon>Filobasidiaceae</taxon>
        <taxon>Naganishia</taxon>
    </lineage>
</organism>
<protein>
    <submittedName>
        <fullName evidence="1">Uncharacterized protein</fullName>
    </submittedName>
</protein>
<comment type="caution">
    <text evidence="1">The sequence shown here is derived from an EMBL/GenBank/DDBJ whole genome shotgun (WGS) entry which is preliminary data.</text>
</comment>
<evidence type="ECO:0000313" key="2">
    <source>
        <dbReference type="Proteomes" id="UP001227268"/>
    </source>
</evidence>
<dbReference type="EMBL" id="JASBWT010000011">
    <property type="protein sequence ID" value="KAJ9100613.1"/>
    <property type="molecule type" value="Genomic_DNA"/>
</dbReference>
<sequence>MADSRNFSQTRTLVAATAAIAVAVTAGSILGGQAVRRRLRTAELKRQVEEDLAGQPWKDTTALDKAEQENDAQNGVAVGTSFADHEKVWAEGEYDEELIREQFDLTTLSSLNRHAAATLEDVGTPKVEATRKLFKKIAPWAKVETKVGLWRKGTESESWLEGADWVVDAIDNTNTKIELLAHCHNNGLKVFSSMGAGAKCDPTRVQIADISNTYEDALARNVRIKLRRQGIHTGIPVVYSTEVPGEIKLLPLPDEEFEKGKVNELGAFDDFRVRILPVLGPLPSIFGLHAANYILMDLAGKPLEFPLPVKNRRKTYERLERDLASRETKMSDNIHQVKRIPISQDDIAYVFEDLHQGRSTLSPYPVLTKPALVRWYKDQPLTVWNCVVMSEKDVDRHMKEVLQGDKTGAELWGEEAERLVQKRARDAQAVWEWRS</sequence>
<keyword evidence="2" id="KW-1185">Reference proteome</keyword>
<accession>A0ACC2VMK0</accession>
<dbReference type="Proteomes" id="UP001227268">
    <property type="component" value="Unassembled WGS sequence"/>
</dbReference>
<reference evidence="1" key="1">
    <citation type="submission" date="2023-04" db="EMBL/GenBank/DDBJ databases">
        <title>Draft Genome sequencing of Naganishia species isolated from polar environments using Oxford Nanopore Technology.</title>
        <authorList>
            <person name="Leo P."/>
            <person name="Venkateswaran K."/>
        </authorList>
    </citation>
    <scope>NUCLEOTIDE SEQUENCE</scope>
    <source>
        <strain evidence="1">MNA-CCFEE 5423</strain>
    </source>
</reference>
<proteinExistence type="predicted"/>